<name>A0A4Y2H5J7_ARAVE</name>
<evidence type="ECO:0000313" key="2">
    <source>
        <dbReference type="Proteomes" id="UP000499080"/>
    </source>
</evidence>
<keyword evidence="2" id="KW-1185">Reference proteome</keyword>
<sequence>MTIMIPEQVSIFQTSISSIFDLDGFNIHLTKVHLDLFLNRVSITRLFRLEAKILPPGQPSCTLHECIPSQRDIINDSGIRSSIRLV</sequence>
<dbReference type="Proteomes" id="UP000499080">
    <property type="component" value="Unassembled WGS sequence"/>
</dbReference>
<comment type="caution">
    <text evidence="1">The sequence shown here is derived from an EMBL/GenBank/DDBJ whole genome shotgun (WGS) entry which is preliminary data.</text>
</comment>
<gene>
    <name evidence="1" type="ORF">AVEN_156028_1</name>
</gene>
<evidence type="ECO:0000313" key="1">
    <source>
        <dbReference type="EMBL" id="GBM60913.1"/>
    </source>
</evidence>
<proteinExistence type="predicted"/>
<dbReference type="AlphaFoldDB" id="A0A4Y2H5J7"/>
<dbReference type="EMBL" id="BGPR01001745">
    <property type="protein sequence ID" value="GBM60913.1"/>
    <property type="molecule type" value="Genomic_DNA"/>
</dbReference>
<accession>A0A4Y2H5J7</accession>
<organism evidence="1 2">
    <name type="scientific">Araneus ventricosus</name>
    <name type="common">Orbweaver spider</name>
    <name type="synonym">Epeira ventricosa</name>
    <dbReference type="NCBI Taxonomy" id="182803"/>
    <lineage>
        <taxon>Eukaryota</taxon>
        <taxon>Metazoa</taxon>
        <taxon>Ecdysozoa</taxon>
        <taxon>Arthropoda</taxon>
        <taxon>Chelicerata</taxon>
        <taxon>Arachnida</taxon>
        <taxon>Araneae</taxon>
        <taxon>Araneomorphae</taxon>
        <taxon>Entelegynae</taxon>
        <taxon>Araneoidea</taxon>
        <taxon>Araneidae</taxon>
        <taxon>Araneus</taxon>
    </lineage>
</organism>
<reference evidence="1 2" key="1">
    <citation type="journal article" date="2019" name="Sci. Rep.">
        <title>Orb-weaving spider Araneus ventricosus genome elucidates the spidroin gene catalogue.</title>
        <authorList>
            <person name="Kono N."/>
            <person name="Nakamura H."/>
            <person name="Ohtoshi R."/>
            <person name="Moran D.A.P."/>
            <person name="Shinohara A."/>
            <person name="Yoshida Y."/>
            <person name="Fujiwara M."/>
            <person name="Mori M."/>
            <person name="Tomita M."/>
            <person name="Arakawa K."/>
        </authorList>
    </citation>
    <scope>NUCLEOTIDE SEQUENCE [LARGE SCALE GENOMIC DNA]</scope>
</reference>
<protein>
    <submittedName>
        <fullName evidence="1">Uncharacterized protein</fullName>
    </submittedName>
</protein>